<comment type="similarity">
    <text evidence="1">Belongs to the ROK (NagC/XylR) family.</text>
</comment>
<dbReference type="EC" id="2.7.1.2" evidence="2"/>
<reference evidence="2 3" key="1">
    <citation type="submission" date="2019-02" db="EMBL/GenBank/DDBJ databases">
        <title>Deep-cultivation of Planctomycetes and their phenomic and genomic characterization uncovers novel biology.</title>
        <authorList>
            <person name="Wiegand S."/>
            <person name="Jogler M."/>
            <person name="Boedeker C."/>
            <person name="Pinto D."/>
            <person name="Vollmers J."/>
            <person name="Rivas-Marin E."/>
            <person name="Kohn T."/>
            <person name="Peeters S.H."/>
            <person name="Heuer A."/>
            <person name="Rast P."/>
            <person name="Oberbeckmann S."/>
            <person name="Bunk B."/>
            <person name="Jeske O."/>
            <person name="Meyerdierks A."/>
            <person name="Storesund J.E."/>
            <person name="Kallscheuer N."/>
            <person name="Luecker S."/>
            <person name="Lage O.M."/>
            <person name="Pohl T."/>
            <person name="Merkel B.J."/>
            <person name="Hornburger P."/>
            <person name="Mueller R.-W."/>
            <person name="Bruemmer F."/>
            <person name="Labrenz M."/>
            <person name="Spormann A.M."/>
            <person name="Op Den Camp H."/>
            <person name="Overmann J."/>
            <person name="Amann R."/>
            <person name="Jetten M.S.M."/>
            <person name="Mascher T."/>
            <person name="Medema M.H."/>
            <person name="Devos D.P."/>
            <person name="Kaster A.-K."/>
            <person name="Ovreas L."/>
            <person name="Rohde M."/>
            <person name="Galperin M.Y."/>
            <person name="Jogler C."/>
        </authorList>
    </citation>
    <scope>NUCLEOTIDE SEQUENCE [LARGE SCALE GENOMIC DNA]</scope>
    <source>
        <strain evidence="2 3">Pla100</strain>
    </source>
</reference>
<protein>
    <submittedName>
        <fullName evidence="2">Glucokinase</fullName>
        <ecNumber evidence="2">2.7.1.2</ecNumber>
    </submittedName>
</protein>
<dbReference type="GO" id="GO:0004340">
    <property type="term" value="F:glucokinase activity"/>
    <property type="evidence" value="ECO:0007669"/>
    <property type="project" value="UniProtKB-EC"/>
</dbReference>
<name>A0A5C6A9S4_9BACT</name>
<dbReference type="PROSITE" id="PS01125">
    <property type="entry name" value="ROK"/>
    <property type="match status" value="1"/>
</dbReference>
<gene>
    <name evidence="2" type="primary">glkA</name>
    <name evidence="2" type="ORF">Pla100_27860</name>
</gene>
<dbReference type="PANTHER" id="PTHR18964:SF149">
    <property type="entry name" value="BIFUNCTIONAL UDP-N-ACETYLGLUCOSAMINE 2-EPIMERASE_N-ACETYLMANNOSAMINE KINASE"/>
    <property type="match status" value="1"/>
</dbReference>
<dbReference type="AlphaFoldDB" id="A0A5C6A9S4"/>
<dbReference type="RefSeq" id="WP_197167918.1">
    <property type="nucleotide sequence ID" value="NZ_SJPM01000005.1"/>
</dbReference>
<dbReference type="Proteomes" id="UP000316213">
    <property type="component" value="Unassembled WGS sequence"/>
</dbReference>
<keyword evidence="3" id="KW-1185">Reference proteome</keyword>
<dbReference type="InterPro" id="IPR000600">
    <property type="entry name" value="ROK"/>
</dbReference>
<proteinExistence type="inferred from homology"/>
<evidence type="ECO:0000256" key="1">
    <source>
        <dbReference type="ARBA" id="ARBA00006479"/>
    </source>
</evidence>
<organism evidence="2 3">
    <name type="scientific">Neorhodopirellula pilleata</name>
    <dbReference type="NCBI Taxonomy" id="2714738"/>
    <lineage>
        <taxon>Bacteria</taxon>
        <taxon>Pseudomonadati</taxon>
        <taxon>Planctomycetota</taxon>
        <taxon>Planctomycetia</taxon>
        <taxon>Pirellulales</taxon>
        <taxon>Pirellulaceae</taxon>
        <taxon>Neorhodopirellula</taxon>
    </lineage>
</organism>
<sequence length="339" mass="35544">MNQQQETDQLFAGVDLGGTSIKVALADCLGNRMLTRAIPTHSHRGAIDVVQRIGTLIGDLLNQSGKAPEQLHGIGVGAPGLVDVHEGVTKFLPNFPTHWRDVPVTAMLQEHFQVPVRLLNDVRSATLGELRFGHGCNHPRLTMAFFSIGTGIGGGLALQGKLWLGPLGAAGELGHQTIIPDGPRCGCGNRGCLEAIASGTAIAAEGVRLMRCGLAPSLHESIDGNADRVTVREMTAHADQDPPLKEALIEAAKSIGIAAANVVTILHPDMIVLGGGVAEMGPLLTDTVRQVIRERVGMMPTDNVRVERSLLGEHAGLQGAIALAMGPVELSGPIVEGTH</sequence>
<keyword evidence="2" id="KW-0418">Kinase</keyword>
<dbReference type="EMBL" id="SJPM01000005">
    <property type="protein sequence ID" value="TWT96309.1"/>
    <property type="molecule type" value="Genomic_DNA"/>
</dbReference>
<dbReference type="Gene3D" id="3.30.420.40">
    <property type="match status" value="2"/>
</dbReference>
<evidence type="ECO:0000313" key="3">
    <source>
        <dbReference type="Proteomes" id="UP000316213"/>
    </source>
</evidence>
<dbReference type="PANTHER" id="PTHR18964">
    <property type="entry name" value="ROK (REPRESSOR, ORF, KINASE) FAMILY"/>
    <property type="match status" value="1"/>
</dbReference>
<dbReference type="SUPFAM" id="SSF53067">
    <property type="entry name" value="Actin-like ATPase domain"/>
    <property type="match status" value="1"/>
</dbReference>
<evidence type="ECO:0000313" key="2">
    <source>
        <dbReference type="EMBL" id="TWT96309.1"/>
    </source>
</evidence>
<keyword evidence="2" id="KW-0808">Transferase</keyword>
<dbReference type="InterPro" id="IPR049874">
    <property type="entry name" value="ROK_cs"/>
</dbReference>
<comment type="caution">
    <text evidence="2">The sequence shown here is derived from an EMBL/GenBank/DDBJ whole genome shotgun (WGS) entry which is preliminary data.</text>
</comment>
<dbReference type="InterPro" id="IPR043129">
    <property type="entry name" value="ATPase_NBD"/>
</dbReference>
<dbReference type="Pfam" id="PF00480">
    <property type="entry name" value="ROK"/>
    <property type="match status" value="1"/>
</dbReference>
<accession>A0A5C6A9S4</accession>